<dbReference type="Gene3D" id="3.30.40.10">
    <property type="entry name" value="Zinc/RING finger domain, C3HC4 (zinc finger)"/>
    <property type="match status" value="1"/>
</dbReference>
<feature type="signal peptide" evidence="3">
    <location>
        <begin position="1"/>
        <end position="29"/>
    </location>
</feature>
<protein>
    <recommendedName>
        <fullName evidence="4">RING-type domain-containing protein</fullName>
    </recommendedName>
</protein>
<keyword evidence="2" id="KW-0812">Transmembrane</keyword>
<dbReference type="InterPro" id="IPR001841">
    <property type="entry name" value="Znf_RING"/>
</dbReference>
<keyword evidence="2" id="KW-1133">Transmembrane helix</keyword>
<evidence type="ECO:0000256" key="3">
    <source>
        <dbReference type="SAM" id="SignalP"/>
    </source>
</evidence>
<feature type="chain" id="PRO_5001601784" description="RING-type domain-containing protein" evidence="3">
    <location>
        <begin position="30"/>
        <end position="346"/>
    </location>
</feature>
<accession>A0A061JBS9</accession>
<dbReference type="PANTHER" id="PTHR22696:SF1">
    <property type="entry name" value="E3 UBIQUITIN-PROTEIN LIGASE RNF26"/>
    <property type="match status" value="1"/>
</dbReference>
<reference evidence="5 6" key="1">
    <citation type="submission" date="2013-07" db="EMBL/GenBank/DDBJ databases">
        <authorList>
            <person name="Stoco P.H."/>
            <person name="Wagner G."/>
            <person name="Gerber A."/>
            <person name="Zaha A."/>
            <person name="Thompson C."/>
            <person name="Bartholomeu D.C."/>
            <person name="Luckemeyer D.D."/>
            <person name="Bahia D."/>
            <person name="Loreto E."/>
            <person name="Prestes E.B."/>
            <person name="Lima F.M."/>
            <person name="Rodrigues-Luiz G."/>
            <person name="Vallejo G.A."/>
            <person name="Filho J.F."/>
            <person name="Monteiro K.M."/>
            <person name="Tyler K.M."/>
            <person name="de Almeida L.G."/>
            <person name="Ortiz M.F."/>
            <person name="Siervo M.A."/>
            <person name="de Moraes M.H."/>
            <person name="Cunha O.L."/>
            <person name="Mendonca-Neto R."/>
            <person name="Silva R."/>
            <person name="Teixeira S.M."/>
            <person name="Murta S.M."/>
            <person name="Sincero T.C."/>
            <person name="Mendes T.A."/>
            <person name="Urmenyi T.P."/>
            <person name="Silva V.G."/>
            <person name="da Rocha W.D."/>
            <person name="Andersson B."/>
            <person name="Romanha A.J."/>
            <person name="Steindel M."/>
            <person name="de Vasconcelos A.T."/>
            <person name="Grisard E.C."/>
        </authorList>
    </citation>
    <scope>NUCLEOTIDE SEQUENCE [LARGE SCALE GENOMIC DNA]</scope>
    <source>
        <strain evidence="5 6">SC58</strain>
    </source>
</reference>
<evidence type="ECO:0000313" key="5">
    <source>
        <dbReference type="EMBL" id="ESL11541.1"/>
    </source>
</evidence>
<dbReference type="GO" id="GO:0016567">
    <property type="term" value="P:protein ubiquitination"/>
    <property type="evidence" value="ECO:0007669"/>
    <property type="project" value="TreeGrafter"/>
</dbReference>
<dbReference type="InterPro" id="IPR013083">
    <property type="entry name" value="Znf_RING/FYVE/PHD"/>
</dbReference>
<organism evidence="5 6">
    <name type="scientific">Trypanosoma rangeli SC58</name>
    <dbReference type="NCBI Taxonomy" id="429131"/>
    <lineage>
        <taxon>Eukaryota</taxon>
        <taxon>Discoba</taxon>
        <taxon>Euglenozoa</taxon>
        <taxon>Kinetoplastea</taxon>
        <taxon>Metakinetoplastina</taxon>
        <taxon>Trypanosomatida</taxon>
        <taxon>Trypanosomatidae</taxon>
        <taxon>Trypanosoma</taxon>
        <taxon>Herpetosoma</taxon>
    </lineage>
</organism>
<dbReference type="Pfam" id="PF13920">
    <property type="entry name" value="zf-C3HC4_3"/>
    <property type="match status" value="1"/>
</dbReference>
<dbReference type="EMBL" id="AUPL01000705">
    <property type="protein sequence ID" value="ESL11541.1"/>
    <property type="molecule type" value="Genomic_DNA"/>
</dbReference>
<keyword evidence="1" id="KW-0479">Metal-binding</keyword>
<sequence>MSFMCVFCMLLRICCTIAVLTAITTTTAAGEVASLSKCTSKPIYYASECLEMKECAWCCERPVGQQCFDKLSSTSSALACAEYAIVNNTNTSCGELCAVTRGDCESCQERNWCYFCISSSMCQPPYASCSSGQVIQLCSMQNSERNETYYFVIVVSVGGALILLSLVGGLVLLSLQVRQRRREDEQPQLEDERTPFLHDARAADAVALPPVGGSTINSSIDANITADEFSPGTASSGACGHVETRPEAAVEPFAAHETREGEGDKVHLPTPQSAMVSTADDESICFLCLDANPSVTFLPCYHTCCCEACSNKLRPTRGDVLTCPFCRAKIEAMVSLHSVLVQARLL</sequence>
<evidence type="ECO:0000259" key="4">
    <source>
        <dbReference type="PROSITE" id="PS50089"/>
    </source>
</evidence>
<proteinExistence type="predicted"/>
<feature type="transmembrane region" description="Helical" evidence="2">
    <location>
        <begin position="149"/>
        <end position="173"/>
    </location>
</feature>
<keyword evidence="2" id="KW-0472">Membrane</keyword>
<gene>
    <name evidence="5" type="ORF">TRSC58_00705</name>
</gene>
<keyword evidence="6" id="KW-1185">Reference proteome</keyword>
<dbReference type="PROSITE" id="PS50089">
    <property type="entry name" value="ZF_RING_2"/>
    <property type="match status" value="1"/>
</dbReference>
<dbReference type="GO" id="GO:0008270">
    <property type="term" value="F:zinc ion binding"/>
    <property type="evidence" value="ECO:0007669"/>
    <property type="project" value="UniProtKB-KW"/>
</dbReference>
<evidence type="ECO:0000256" key="1">
    <source>
        <dbReference type="PROSITE-ProRule" id="PRU00175"/>
    </source>
</evidence>
<dbReference type="VEuPathDB" id="TriTrypDB:TRSC58_00705"/>
<dbReference type="PANTHER" id="PTHR22696">
    <property type="entry name" value="E3 UBIQUITIN-PROTEIN LIGASE RNF26"/>
    <property type="match status" value="1"/>
</dbReference>
<dbReference type="SUPFAM" id="SSF57850">
    <property type="entry name" value="RING/U-box"/>
    <property type="match status" value="1"/>
</dbReference>
<evidence type="ECO:0000313" key="6">
    <source>
        <dbReference type="Proteomes" id="UP000031737"/>
    </source>
</evidence>
<keyword evidence="1" id="KW-0862">Zinc</keyword>
<comment type="caution">
    <text evidence="5">The sequence shown here is derived from an EMBL/GenBank/DDBJ whole genome shotgun (WGS) entry which is preliminary data.</text>
</comment>
<dbReference type="GO" id="GO:0061630">
    <property type="term" value="F:ubiquitin protein ligase activity"/>
    <property type="evidence" value="ECO:0007669"/>
    <property type="project" value="TreeGrafter"/>
</dbReference>
<name>A0A061JBS9_TRYRA</name>
<feature type="domain" description="RING-type" evidence="4">
    <location>
        <begin position="285"/>
        <end position="327"/>
    </location>
</feature>
<evidence type="ECO:0000256" key="2">
    <source>
        <dbReference type="SAM" id="Phobius"/>
    </source>
</evidence>
<dbReference type="AlphaFoldDB" id="A0A061JBS9"/>
<keyword evidence="1" id="KW-0863">Zinc-finger</keyword>
<keyword evidence="3" id="KW-0732">Signal</keyword>
<dbReference type="GO" id="GO:0006511">
    <property type="term" value="P:ubiquitin-dependent protein catabolic process"/>
    <property type="evidence" value="ECO:0007669"/>
    <property type="project" value="TreeGrafter"/>
</dbReference>
<dbReference type="Proteomes" id="UP000031737">
    <property type="component" value="Unassembled WGS sequence"/>
</dbReference>
<dbReference type="OrthoDB" id="1711136at2759"/>